<dbReference type="InterPro" id="IPR003730">
    <property type="entry name" value="Cu_polyphenol_OxRdtase"/>
</dbReference>
<evidence type="ECO:0000256" key="6">
    <source>
        <dbReference type="ARBA" id="ARBA00047989"/>
    </source>
</evidence>
<comment type="catalytic activity">
    <reaction evidence="8">
        <text>S-methyl-5'-thioadenosine + phosphate = 5-(methylsulfanyl)-alpha-D-ribose 1-phosphate + adenine</text>
        <dbReference type="Rhea" id="RHEA:11852"/>
        <dbReference type="ChEBI" id="CHEBI:16708"/>
        <dbReference type="ChEBI" id="CHEBI:17509"/>
        <dbReference type="ChEBI" id="CHEBI:43474"/>
        <dbReference type="ChEBI" id="CHEBI:58533"/>
        <dbReference type="EC" id="2.4.2.28"/>
    </reaction>
    <physiologicalReaction direction="left-to-right" evidence="8">
        <dbReference type="Rhea" id="RHEA:11853"/>
    </physiologicalReaction>
</comment>
<dbReference type="Gene3D" id="3.60.140.10">
    <property type="entry name" value="CNF1/YfiH-like putative cysteine hydrolases"/>
    <property type="match status" value="1"/>
</dbReference>
<dbReference type="NCBIfam" id="TIGR00726">
    <property type="entry name" value="peptidoglycan editing factor PgeF"/>
    <property type="match status" value="1"/>
</dbReference>
<evidence type="ECO:0000256" key="4">
    <source>
        <dbReference type="ARBA" id="ARBA00022723"/>
    </source>
</evidence>
<evidence type="ECO:0000256" key="3">
    <source>
        <dbReference type="ARBA" id="ARBA00022679"/>
    </source>
</evidence>
<accession>A0ABT2C337</accession>
<dbReference type="SUPFAM" id="SSF64438">
    <property type="entry name" value="CNF1/YfiH-like putative cysteine hydrolases"/>
    <property type="match status" value="1"/>
</dbReference>
<dbReference type="EMBL" id="JANUHC010000007">
    <property type="protein sequence ID" value="MCS0631794.1"/>
    <property type="molecule type" value="Genomic_DNA"/>
</dbReference>
<comment type="catalytic activity">
    <reaction evidence="6">
        <text>adenosine + H2O + H(+) = inosine + NH4(+)</text>
        <dbReference type="Rhea" id="RHEA:24408"/>
        <dbReference type="ChEBI" id="CHEBI:15377"/>
        <dbReference type="ChEBI" id="CHEBI:15378"/>
        <dbReference type="ChEBI" id="CHEBI:16335"/>
        <dbReference type="ChEBI" id="CHEBI:17596"/>
        <dbReference type="ChEBI" id="CHEBI:28938"/>
        <dbReference type="EC" id="3.5.4.4"/>
    </reaction>
    <physiologicalReaction direction="left-to-right" evidence="6">
        <dbReference type="Rhea" id="RHEA:24409"/>
    </physiologicalReaction>
</comment>
<dbReference type="PANTHER" id="PTHR30616:SF3">
    <property type="entry name" value="PURINE NUCLEOSIDE PHOSPHORYLASE"/>
    <property type="match status" value="1"/>
</dbReference>
<organism evidence="10 11">
    <name type="scientific">Telluria mixta</name>
    <dbReference type="NCBI Taxonomy" id="34071"/>
    <lineage>
        <taxon>Bacteria</taxon>
        <taxon>Pseudomonadati</taxon>
        <taxon>Pseudomonadota</taxon>
        <taxon>Betaproteobacteria</taxon>
        <taxon>Burkholderiales</taxon>
        <taxon>Oxalobacteraceae</taxon>
        <taxon>Telluria group</taxon>
        <taxon>Telluria</taxon>
    </lineage>
</organism>
<dbReference type="Pfam" id="PF02578">
    <property type="entry name" value="Cu-oxidase_4"/>
    <property type="match status" value="1"/>
</dbReference>
<dbReference type="RefSeq" id="WP_259450832.1">
    <property type="nucleotide sequence ID" value="NZ_CP119520.1"/>
</dbReference>
<comment type="similarity">
    <text evidence="2 9">Belongs to the purine nucleoside phosphorylase YfiH/LACC1 family.</text>
</comment>
<dbReference type="CDD" id="cd16833">
    <property type="entry name" value="YfiH"/>
    <property type="match status" value="1"/>
</dbReference>
<dbReference type="InterPro" id="IPR038371">
    <property type="entry name" value="Cu_polyphenol_OxRdtase_sf"/>
</dbReference>
<evidence type="ECO:0000256" key="2">
    <source>
        <dbReference type="ARBA" id="ARBA00007353"/>
    </source>
</evidence>
<evidence type="ECO:0000313" key="10">
    <source>
        <dbReference type="EMBL" id="MCS0631794.1"/>
    </source>
</evidence>
<evidence type="ECO:0000256" key="7">
    <source>
        <dbReference type="ARBA" id="ARBA00048968"/>
    </source>
</evidence>
<dbReference type="PANTHER" id="PTHR30616">
    <property type="entry name" value="UNCHARACTERIZED PROTEIN YFIH"/>
    <property type="match status" value="1"/>
</dbReference>
<sequence>MFTSPLLDHPAIVHGFGTRHDDMAALLPGYWPRRPIQHERHGTRIAVVTAAKEDCGEADGMLTDRPGLLLAIATADCVPVLLARRDGREVAALHAGWRGALGGIVTAFADLVRARGGDPGDWIAALGPAARACCYEVGQEVIDGFVERWDLAPGFVAPQPRRLDLPAIVRRQLERAGVEAVARRGECTMCHTRADGRWTFHSYRRDRATRTPVVDVHWSAIAIADRESVPSTIR</sequence>
<evidence type="ECO:0000256" key="8">
    <source>
        <dbReference type="ARBA" id="ARBA00049893"/>
    </source>
</evidence>
<evidence type="ECO:0000256" key="1">
    <source>
        <dbReference type="ARBA" id="ARBA00000553"/>
    </source>
</evidence>
<keyword evidence="3" id="KW-0808">Transferase</keyword>
<dbReference type="Proteomes" id="UP001165263">
    <property type="component" value="Unassembled WGS sequence"/>
</dbReference>
<evidence type="ECO:0000256" key="9">
    <source>
        <dbReference type="RuleBase" id="RU361274"/>
    </source>
</evidence>
<comment type="caution">
    <text evidence="10">The sequence shown here is derived from an EMBL/GenBank/DDBJ whole genome shotgun (WGS) entry which is preliminary data.</text>
</comment>
<gene>
    <name evidence="10" type="primary">pgeF</name>
    <name evidence="10" type="ORF">NX786_20915</name>
</gene>
<reference evidence="10" key="1">
    <citation type="submission" date="2022-08" db="EMBL/GenBank/DDBJ databases">
        <title>Reclassification of Massilia species as members of the genera Telluria, Duganella, Pseudoduganella, Mokoshia gen. nov. and Zemynaea gen. nov. using orthogonal and non-orthogonal genome-based approaches.</title>
        <authorList>
            <person name="Bowman J.P."/>
        </authorList>
    </citation>
    <scope>NUCLEOTIDE SEQUENCE</scope>
    <source>
        <strain evidence="10">LMG 11547</strain>
    </source>
</reference>
<evidence type="ECO:0000256" key="5">
    <source>
        <dbReference type="ARBA" id="ARBA00022833"/>
    </source>
</evidence>
<protein>
    <recommendedName>
        <fullName evidence="9">Purine nucleoside phosphorylase</fullName>
    </recommendedName>
</protein>
<name>A0ABT2C337_9BURK</name>
<keyword evidence="4" id="KW-0479">Metal-binding</keyword>
<evidence type="ECO:0000313" key="11">
    <source>
        <dbReference type="Proteomes" id="UP001165263"/>
    </source>
</evidence>
<dbReference type="InterPro" id="IPR011324">
    <property type="entry name" value="Cytotoxic_necrot_fac-like_cat"/>
</dbReference>
<keyword evidence="11" id="KW-1185">Reference proteome</keyword>
<comment type="catalytic activity">
    <reaction evidence="1">
        <text>inosine + phosphate = alpha-D-ribose 1-phosphate + hypoxanthine</text>
        <dbReference type="Rhea" id="RHEA:27646"/>
        <dbReference type="ChEBI" id="CHEBI:17368"/>
        <dbReference type="ChEBI" id="CHEBI:17596"/>
        <dbReference type="ChEBI" id="CHEBI:43474"/>
        <dbReference type="ChEBI" id="CHEBI:57720"/>
        <dbReference type="EC" id="2.4.2.1"/>
    </reaction>
    <physiologicalReaction direction="left-to-right" evidence="1">
        <dbReference type="Rhea" id="RHEA:27647"/>
    </physiologicalReaction>
</comment>
<proteinExistence type="inferred from homology"/>
<comment type="catalytic activity">
    <reaction evidence="7">
        <text>adenosine + phosphate = alpha-D-ribose 1-phosphate + adenine</text>
        <dbReference type="Rhea" id="RHEA:27642"/>
        <dbReference type="ChEBI" id="CHEBI:16335"/>
        <dbReference type="ChEBI" id="CHEBI:16708"/>
        <dbReference type="ChEBI" id="CHEBI:43474"/>
        <dbReference type="ChEBI" id="CHEBI:57720"/>
        <dbReference type="EC" id="2.4.2.1"/>
    </reaction>
    <physiologicalReaction direction="left-to-right" evidence="7">
        <dbReference type="Rhea" id="RHEA:27643"/>
    </physiologicalReaction>
</comment>
<keyword evidence="5" id="KW-0862">Zinc</keyword>